<dbReference type="RefSeq" id="WP_038372215.1">
    <property type="nucleotide sequence ID" value="NZ_KK069993.1"/>
</dbReference>
<dbReference type="OrthoDB" id="9780991at2"/>
<feature type="chain" id="PRO_5004991543" evidence="4">
    <location>
        <begin position="25"/>
        <end position="429"/>
    </location>
</feature>
<dbReference type="Proteomes" id="UP000023067">
    <property type="component" value="Unassembled WGS sequence"/>
</dbReference>
<dbReference type="InterPro" id="IPR006311">
    <property type="entry name" value="TAT_signal"/>
</dbReference>
<gene>
    <name evidence="5" type="ORF">BF93_17610</name>
</gene>
<evidence type="ECO:0000313" key="6">
    <source>
        <dbReference type="Proteomes" id="UP000023067"/>
    </source>
</evidence>
<evidence type="ECO:0000313" key="5">
    <source>
        <dbReference type="EMBL" id="EWS81365.1"/>
    </source>
</evidence>
<comment type="similarity">
    <text evidence="1">Belongs to the bacterial solute-binding protein 1 family.</text>
</comment>
<proteinExistence type="inferred from homology"/>
<dbReference type="Pfam" id="PF01547">
    <property type="entry name" value="SBP_bac_1"/>
    <property type="match status" value="1"/>
</dbReference>
<sequence length="429" mass="45487">MTSTRITRRSLAGIGALTAAGALAACGRPEDGGSDPAAPAQPIAEGPATGELTVWAMGAEGEALPELLDGFREENPEVTVDVTPVPWDSAHDKFTSAIAAGTAPDVAQIGSTWMSEFVSLNALEPTPDSFPIEDFFPGAVESVTVDGTVYGIPWYVETRLVFYRTDIAEAAGITEPPTDWEGLFAMARAMQEQPDGTWGIALQPGGQGSHQSVLPFVWSAGGAVVSEDGTEFTFASAQNEEALAYYQSYFTDGVANPTPADGTTEQDFVSGAVPMFISGPWMMAAVEGLGGEGFAEKYGVFVMPQKEISASYLGGANVGVFQGSENRDSAWKLVEYLTRPEVQVRWFEIVAALPSHQGAWEDETVASNAKFEAFHTQLQTAFAVPTIATWEEVVARFDAQIEQVCKQGLDPAEALATTQSEAQTIGTGS</sequence>
<evidence type="ECO:0000256" key="2">
    <source>
        <dbReference type="ARBA" id="ARBA00022448"/>
    </source>
</evidence>
<dbReference type="GO" id="GO:0042956">
    <property type="term" value="P:maltodextrin transmembrane transport"/>
    <property type="evidence" value="ECO:0007669"/>
    <property type="project" value="TreeGrafter"/>
</dbReference>
<dbReference type="PATRIC" id="fig|396014.3.peg.1865"/>
<dbReference type="PROSITE" id="PS51257">
    <property type="entry name" value="PROKAR_LIPOPROTEIN"/>
    <property type="match status" value="1"/>
</dbReference>
<name>Z9JSL3_9MICO</name>
<dbReference type="Gene3D" id="3.40.190.10">
    <property type="entry name" value="Periplasmic binding protein-like II"/>
    <property type="match status" value="2"/>
</dbReference>
<keyword evidence="3 4" id="KW-0732">Signal</keyword>
<dbReference type="CDD" id="cd14747">
    <property type="entry name" value="PBP2_MalE"/>
    <property type="match status" value="1"/>
</dbReference>
<dbReference type="eggNOG" id="COG2182">
    <property type="taxonomic scope" value="Bacteria"/>
</dbReference>
<feature type="signal peptide" evidence="4">
    <location>
        <begin position="1"/>
        <end position="24"/>
    </location>
</feature>
<dbReference type="GO" id="GO:0015768">
    <property type="term" value="P:maltose transport"/>
    <property type="evidence" value="ECO:0007669"/>
    <property type="project" value="TreeGrafter"/>
</dbReference>
<comment type="caution">
    <text evidence="5">The sequence shown here is derived from an EMBL/GenBank/DDBJ whole genome shotgun (WGS) entry which is preliminary data.</text>
</comment>
<dbReference type="PROSITE" id="PS51318">
    <property type="entry name" value="TAT"/>
    <property type="match status" value="1"/>
</dbReference>
<dbReference type="InterPro" id="IPR006059">
    <property type="entry name" value="SBP"/>
</dbReference>
<evidence type="ECO:0000256" key="3">
    <source>
        <dbReference type="ARBA" id="ARBA00022729"/>
    </source>
</evidence>
<dbReference type="EMBL" id="JDYK01000008">
    <property type="protein sequence ID" value="EWS81365.1"/>
    <property type="molecule type" value="Genomic_DNA"/>
</dbReference>
<protein>
    <submittedName>
        <fullName evidence="5">ABC transporter substrate-binding protein</fullName>
    </submittedName>
</protein>
<dbReference type="PANTHER" id="PTHR30061:SF50">
    <property type="entry name" value="MALTOSE_MALTODEXTRIN-BINDING PERIPLASMIC PROTEIN"/>
    <property type="match status" value="1"/>
</dbReference>
<reference evidence="5 6" key="1">
    <citation type="submission" date="2014-02" db="EMBL/GenBank/DDBJ databases">
        <title>Genome sequence of Brachybacterium phenoliresistens strain W13A50.</title>
        <authorList>
            <person name="Wang X."/>
        </authorList>
    </citation>
    <scope>NUCLEOTIDE SEQUENCE [LARGE SCALE GENOMIC DNA]</scope>
    <source>
        <strain evidence="5 6">W13A50</strain>
    </source>
</reference>
<keyword evidence="6" id="KW-1185">Reference proteome</keyword>
<dbReference type="GO" id="GO:1901982">
    <property type="term" value="F:maltose binding"/>
    <property type="evidence" value="ECO:0007669"/>
    <property type="project" value="TreeGrafter"/>
</dbReference>
<dbReference type="HOGENOM" id="CLU_031285_10_1_11"/>
<keyword evidence="2" id="KW-0813">Transport</keyword>
<evidence type="ECO:0000256" key="4">
    <source>
        <dbReference type="SAM" id="SignalP"/>
    </source>
</evidence>
<dbReference type="AlphaFoldDB" id="Z9JSL3"/>
<accession>Z9JSL3</accession>
<dbReference type="SUPFAM" id="SSF53850">
    <property type="entry name" value="Periplasmic binding protein-like II"/>
    <property type="match status" value="1"/>
</dbReference>
<dbReference type="PANTHER" id="PTHR30061">
    <property type="entry name" value="MALTOSE-BINDING PERIPLASMIC PROTEIN"/>
    <property type="match status" value="1"/>
</dbReference>
<organism evidence="5 6">
    <name type="scientific">Brachybacterium phenoliresistens</name>
    <dbReference type="NCBI Taxonomy" id="396014"/>
    <lineage>
        <taxon>Bacteria</taxon>
        <taxon>Bacillati</taxon>
        <taxon>Actinomycetota</taxon>
        <taxon>Actinomycetes</taxon>
        <taxon>Micrococcales</taxon>
        <taxon>Dermabacteraceae</taxon>
        <taxon>Brachybacterium</taxon>
    </lineage>
</organism>
<dbReference type="STRING" id="396014.BF93_17610"/>
<dbReference type="GO" id="GO:0055052">
    <property type="term" value="C:ATP-binding cassette (ABC) transporter complex, substrate-binding subunit-containing"/>
    <property type="evidence" value="ECO:0007669"/>
    <property type="project" value="TreeGrafter"/>
</dbReference>
<evidence type="ECO:0000256" key="1">
    <source>
        <dbReference type="ARBA" id="ARBA00008520"/>
    </source>
</evidence>